<keyword evidence="2 5" id="KW-0812">Transmembrane</keyword>
<evidence type="ECO:0000259" key="6">
    <source>
        <dbReference type="Pfam" id="PF08510"/>
    </source>
</evidence>
<evidence type="ECO:0000256" key="1">
    <source>
        <dbReference type="ARBA" id="ARBA00004141"/>
    </source>
</evidence>
<evidence type="ECO:0000313" key="8">
    <source>
        <dbReference type="Proteomes" id="UP000244005"/>
    </source>
</evidence>
<comment type="subcellular location">
    <subcellularLocation>
        <location evidence="1">Membrane</location>
        <topology evidence="1">Multi-pass membrane protein</topology>
    </subcellularLocation>
</comment>
<dbReference type="Gramene" id="Mp8g17000.1">
    <property type="protein sequence ID" value="Mp8g17000.1.cds"/>
    <property type="gene ID" value="Mp8g17000"/>
</dbReference>
<feature type="domain" description="PIG-P" evidence="6">
    <location>
        <begin position="42"/>
        <end position="160"/>
    </location>
</feature>
<keyword evidence="3 5" id="KW-1133">Transmembrane helix</keyword>
<keyword evidence="4 5" id="KW-0472">Membrane</keyword>
<dbReference type="PANTHER" id="PTHR47681:SF3">
    <property type="entry name" value="PHOSPHATIDYLINOSITOL N-ACETYLGLUCOSAMINYLTRANSFERASE SUBUNIT P-RELATED"/>
    <property type="match status" value="1"/>
</dbReference>
<protein>
    <recommendedName>
        <fullName evidence="6">PIG-P domain-containing protein</fullName>
    </recommendedName>
</protein>
<dbReference type="GO" id="GO:0016020">
    <property type="term" value="C:membrane"/>
    <property type="evidence" value="ECO:0007669"/>
    <property type="project" value="UniProtKB-SubCell"/>
</dbReference>
<dbReference type="PANTHER" id="PTHR47681">
    <property type="entry name" value="PHOSPHATIDYLINOSITOL N-ACETYLGLUCOSAMINYLTRANSFERASE SUBUNIT P-RELATED"/>
    <property type="match status" value="1"/>
</dbReference>
<organism evidence="7 8">
    <name type="scientific">Marchantia polymorpha</name>
    <name type="common">Common liverwort</name>
    <name type="synonym">Marchantia aquatica</name>
    <dbReference type="NCBI Taxonomy" id="3197"/>
    <lineage>
        <taxon>Eukaryota</taxon>
        <taxon>Viridiplantae</taxon>
        <taxon>Streptophyta</taxon>
        <taxon>Embryophyta</taxon>
        <taxon>Marchantiophyta</taxon>
        <taxon>Marchantiopsida</taxon>
        <taxon>Marchantiidae</taxon>
        <taxon>Marchantiales</taxon>
        <taxon>Marchantiaceae</taxon>
        <taxon>Marchantia</taxon>
    </lineage>
</organism>
<dbReference type="Proteomes" id="UP000244005">
    <property type="component" value="Unassembled WGS sequence"/>
</dbReference>
<evidence type="ECO:0000256" key="5">
    <source>
        <dbReference type="SAM" id="Phobius"/>
    </source>
</evidence>
<reference evidence="8" key="1">
    <citation type="journal article" date="2017" name="Cell">
        <title>Insights into land plant evolution garnered from the Marchantia polymorpha genome.</title>
        <authorList>
            <person name="Bowman J.L."/>
            <person name="Kohchi T."/>
            <person name="Yamato K.T."/>
            <person name="Jenkins J."/>
            <person name="Shu S."/>
            <person name="Ishizaki K."/>
            <person name="Yamaoka S."/>
            <person name="Nishihama R."/>
            <person name="Nakamura Y."/>
            <person name="Berger F."/>
            <person name="Adam C."/>
            <person name="Aki S.S."/>
            <person name="Althoff F."/>
            <person name="Araki T."/>
            <person name="Arteaga-Vazquez M.A."/>
            <person name="Balasubrmanian S."/>
            <person name="Barry K."/>
            <person name="Bauer D."/>
            <person name="Boehm C.R."/>
            <person name="Briginshaw L."/>
            <person name="Caballero-Perez J."/>
            <person name="Catarino B."/>
            <person name="Chen F."/>
            <person name="Chiyoda S."/>
            <person name="Chovatia M."/>
            <person name="Davies K.M."/>
            <person name="Delmans M."/>
            <person name="Demura T."/>
            <person name="Dierschke T."/>
            <person name="Dolan L."/>
            <person name="Dorantes-Acosta A.E."/>
            <person name="Eklund D.M."/>
            <person name="Florent S.N."/>
            <person name="Flores-Sandoval E."/>
            <person name="Fujiyama A."/>
            <person name="Fukuzawa H."/>
            <person name="Galik B."/>
            <person name="Grimanelli D."/>
            <person name="Grimwood J."/>
            <person name="Grossniklaus U."/>
            <person name="Hamada T."/>
            <person name="Haseloff J."/>
            <person name="Hetherington A.J."/>
            <person name="Higo A."/>
            <person name="Hirakawa Y."/>
            <person name="Hundley H.N."/>
            <person name="Ikeda Y."/>
            <person name="Inoue K."/>
            <person name="Inoue S.I."/>
            <person name="Ishida S."/>
            <person name="Jia Q."/>
            <person name="Kakita M."/>
            <person name="Kanazawa T."/>
            <person name="Kawai Y."/>
            <person name="Kawashima T."/>
            <person name="Kennedy M."/>
            <person name="Kinose K."/>
            <person name="Kinoshita T."/>
            <person name="Kohara Y."/>
            <person name="Koide E."/>
            <person name="Komatsu K."/>
            <person name="Kopischke S."/>
            <person name="Kubo M."/>
            <person name="Kyozuka J."/>
            <person name="Lagercrantz U."/>
            <person name="Lin S.S."/>
            <person name="Lindquist E."/>
            <person name="Lipzen A.M."/>
            <person name="Lu C.W."/>
            <person name="De Luna E."/>
            <person name="Martienssen R.A."/>
            <person name="Minamino N."/>
            <person name="Mizutani M."/>
            <person name="Mizutani M."/>
            <person name="Mochizuki N."/>
            <person name="Monte I."/>
            <person name="Mosher R."/>
            <person name="Nagasaki H."/>
            <person name="Nakagami H."/>
            <person name="Naramoto S."/>
            <person name="Nishitani K."/>
            <person name="Ohtani M."/>
            <person name="Okamoto T."/>
            <person name="Okumura M."/>
            <person name="Phillips J."/>
            <person name="Pollak B."/>
            <person name="Reinders A."/>
            <person name="Rovekamp M."/>
            <person name="Sano R."/>
            <person name="Sawa S."/>
            <person name="Schmid M.W."/>
            <person name="Shirakawa M."/>
            <person name="Solano R."/>
            <person name="Spunde A."/>
            <person name="Suetsugu N."/>
            <person name="Sugano S."/>
            <person name="Sugiyama A."/>
            <person name="Sun R."/>
            <person name="Suzuki Y."/>
            <person name="Takenaka M."/>
            <person name="Takezawa D."/>
            <person name="Tomogane H."/>
            <person name="Tsuzuki M."/>
            <person name="Ueda T."/>
            <person name="Umeda M."/>
            <person name="Ward J.M."/>
            <person name="Watanabe Y."/>
            <person name="Yazaki K."/>
            <person name="Yokoyama R."/>
            <person name="Yoshitake Y."/>
            <person name="Yotsui I."/>
            <person name="Zachgo S."/>
            <person name="Schmutz J."/>
        </authorList>
    </citation>
    <scope>NUCLEOTIDE SEQUENCE [LARGE SCALE GENOMIC DNA]</scope>
    <source>
        <strain evidence="8">Tak-1</strain>
    </source>
</reference>
<feature type="transmembrane region" description="Helical" evidence="5">
    <location>
        <begin position="43"/>
        <end position="62"/>
    </location>
</feature>
<proteinExistence type="predicted"/>
<dbReference type="EMBL" id="KZ772702">
    <property type="protein sequence ID" value="PTQ42287.1"/>
    <property type="molecule type" value="Genomic_DNA"/>
</dbReference>
<evidence type="ECO:0000256" key="3">
    <source>
        <dbReference type="ARBA" id="ARBA00022989"/>
    </source>
</evidence>
<dbReference type="Pfam" id="PF08510">
    <property type="entry name" value="PIG-P"/>
    <property type="match status" value="1"/>
</dbReference>
<evidence type="ECO:0000256" key="4">
    <source>
        <dbReference type="ARBA" id="ARBA00023136"/>
    </source>
</evidence>
<name>A0A2R6X867_MARPO</name>
<feature type="transmembrane region" description="Helical" evidence="5">
    <location>
        <begin position="82"/>
        <end position="109"/>
    </location>
</feature>
<accession>A0A2R6X867</accession>
<evidence type="ECO:0000256" key="2">
    <source>
        <dbReference type="ARBA" id="ARBA00022692"/>
    </source>
</evidence>
<sequence length="169" mass="18793">MDPSSVRRRSFKRALSVRGRDKDGAPTSSSLGLPVGGAKPLEVYGFVGSIGSLVSYAVYIIWAYTPESWLHALGITYYPSRYWAIAIPSYVIISVLFICVLYVSFNFLATNPPQSRYTLYDEYTRPSTDLTLSRFQASDDERQVIPSFSDMPITEVNALLLGPAMSKTL</sequence>
<dbReference type="InterPro" id="IPR013717">
    <property type="entry name" value="PIG-P"/>
</dbReference>
<dbReference type="OrthoDB" id="690928at2759"/>
<gene>
    <name evidence="7" type="ORF">MARPO_0030s0033</name>
</gene>
<dbReference type="AlphaFoldDB" id="A0A2R6X867"/>
<dbReference type="OMA" id="EPWLCHI"/>
<evidence type="ECO:0000313" key="7">
    <source>
        <dbReference type="EMBL" id="PTQ42287.1"/>
    </source>
</evidence>
<keyword evidence="8" id="KW-1185">Reference proteome</keyword>